<dbReference type="PANTHER" id="PTHR34975">
    <property type="entry name" value="SPORE GERMINATION PROTEIN A2"/>
    <property type="match status" value="1"/>
</dbReference>
<comment type="similarity">
    <text evidence="2">Belongs to the amino acid-polyamine-organocation (APC) superfamily. Spore germination protein (SGP) (TC 2.A.3.9) family.</text>
</comment>
<dbReference type="GO" id="GO:0009847">
    <property type="term" value="P:spore germination"/>
    <property type="evidence" value="ECO:0007669"/>
    <property type="project" value="InterPro"/>
</dbReference>
<dbReference type="InterPro" id="IPR004761">
    <property type="entry name" value="Spore_GerAB"/>
</dbReference>
<feature type="transmembrane region" description="Helical" evidence="8">
    <location>
        <begin position="36"/>
        <end position="57"/>
    </location>
</feature>
<evidence type="ECO:0000256" key="5">
    <source>
        <dbReference type="ARBA" id="ARBA00022692"/>
    </source>
</evidence>
<feature type="transmembrane region" description="Helical" evidence="8">
    <location>
        <begin position="78"/>
        <end position="96"/>
    </location>
</feature>
<evidence type="ECO:0000256" key="2">
    <source>
        <dbReference type="ARBA" id="ARBA00007998"/>
    </source>
</evidence>
<feature type="transmembrane region" description="Helical" evidence="8">
    <location>
        <begin position="214"/>
        <end position="237"/>
    </location>
</feature>
<feature type="transmembrane region" description="Helical" evidence="8">
    <location>
        <begin position="181"/>
        <end position="202"/>
    </location>
</feature>
<dbReference type="RefSeq" id="WP_090091062.1">
    <property type="nucleotide sequence ID" value="NZ_FOMG01000011.1"/>
</dbReference>
<dbReference type="GO" id="GO:0016020">
    <property type="term" value="C:membrane"/>
    <property type="evidence" value="ECO:0007669"/>
    <property type="project" value="UniProtKB-SubCell"/>
</dbReference>
<evidence type="ECO:0000313" key="10">
    <source>
        <dbReference type="Proteomes" id="UP000199263"/>
    </source>
</evidence>
<evidence type="ECO:0000256" key="6">
    <source>
        <dbReference type="ARBA" id="ARBA00022989"/>
    </source>
</evidence>
<gene>
    <name evidence="9" type="ORF">SAMN05421842_11160</name>
</gene>
<protein>
    <submittedName>
        <fullName evidence="9">Spore germination protein (Amino acid permease)</fullName>
    </submittedName>
</protein>
<dbReference type="Pfam" id="PF03845">
    <property type="entry name" value="Spore_permease"/>
    <property type="match status" value="1"/>
</dbReference>
<keyword evidence="7 8" id="KW-0472">Membrane</keyword>
<evidence type="ECO:0000256" key="1">
    <source>
        <dbReference type="ARBA" id="ARBA00004141"/>
    </source>
</evidence>
<accession>A0A1I1MLD7</accession>
<evidence type="ECO:0000256" key="4">
    <source>
        <dbReference type="ARBA" id="ARBA00022544"/>
    </source>
</evidence>
<organism evidence="9 10">
    <name type="scientific">Clostridium uliginosum</name>
    <dbReference type="NCBI Taxonomy" id="119641"/>
    <lineage>
        <taxon>Bacteria</taxon>
        <taxon>Bacillati</taxon>
        <taxon>Bacillota</taxon>
        <taxon>Clostridia</taxon>
        <taxon>Eubacteriales</taxon>
        <taxon>Clostridiaceae</taxon>
        <taxon>Clostridium</taxon>
    </lineage>
</organism>
<feature type="transmembrane region" description="Helical" evidence="8">
    <location>
        <begin position="330"/>
        <end position="350"/>
    </location>
</feature>
<feature type="transmembrane region" description="Helical" evidence="8">
    <location>
        <begin position="267"/>
        <end position="288"/>
    </location>
</feature>
<feature type="transmembrane region" description="Helical" evidence="8">
    <location>
        <begin position="300"/>
        <end position="318"/>
    </location>
</feature>
<dbReference type="STRING" id="119641.SAMN05421842_11160"/>
<evidence type="ECO:0000313" key="9">
    <source>
        <dbReference type="EMBL" id="SFC86257.1"/>
    </source>
</evidence>
<keyword evidence="3" id="KW-0813">Transport</keyword>
<comment type="subcellular location">
    <subcellularLocation>
        <location evidence="1">Membrane</location>
        <topology evidence="1">Multi-pass membrane protein</topology>
    </subcellularLocation>
</comment>
<evidence type="ECO:0000256" key="7">
    <source>
        <dbReference type="ARBA" id="ARBA00023136"/>
    </source>
</evidence>
<name>A0A1I1MLD7_9CLOT</name>
<dbReference type="EMBL" id="FOMG01000011">
    <property type="protein sequence ID" value="SFC86257.1"/>
    <property type="molecule type" value="Genomic_DNA"/>
</dbReference>
<keyword evidence="10" id="KW-1185">Reference proteome</keyword>
<keyword evidence="5 8" id="KW-0812">Transmembrane</keyword>
<keyword evidence="4" id="KW-0309">Germination</keyword>
<reference evidence="9 10" key="1">
    <citation type="submission" date="2016-10" db="EMBL/GenBank/DDBJ databases">
        <authorList>
            <person name="de Groot N.N."/>
        </authorList>
    </citation>
    <scope>NUCLEOTIDE SEQUENCE [LARGE SCALE GENOMIC DNA]</scope>
    <source>
        <strain evidence="9 10">DSM 12992</strain>
    </source>
</reference>
<dbReference type="Proteomes" id="UP000199263">
    <property type="component" value="Unassembled WGS sequence"/>
</dbReference>
<dbReference type="AlphaFoldDB" id="A0A1I1MLD7"/>
<keyword evidence="6 8" id="KW-1133">Transmembrane helix</keyword>
<sequence>MKKDLSSKHYIFLILATTLISLRTYSSLFIKYGEQDTWICLLISLVIMTLFFYFVIHTSLKVNTLNMTKTFTSYIPKPIAKLIMFLFSIGLLLTAIESSSSEVNFIHTNLFVESPIWCYLLLFLIPGIYVLSKKFSTILIVIIVSFSFLLFNDGVLAILMEPYKNYSYVLPILSDGLTKDTFKSIILILGSLSSISITLPYLKLLNDKNNLKKHTLIGCILTSIILVFSIVGTIAFLGPQRAANIFYPGLIQAERVRVLEFIEFGQFFYIFRIVIGFFIKYILCAYGIYLIYEDKIKNKIIYFSLFSLIVFLLSYIVAKNNYTLFYSLKYFQLASLTFLLILPLISYMIVSIKYKKNQK</sequence>
<evidence type="ECO:0000256" key="8">
    <source>
        <dbReference type="SAM" id="Phobius"/>
    </source>
</evidence>
<feature type="transmembrane region" description="Helical" evidence="8">
    <location>
        <begin position="139"/>
        <end position="161"/>
    </location>
</feature>
<dbReference type="PANTHER" id="PTHR34975:SF2">
    <property type="entry name" value="SPORE GERMINATION PROTEIN A2"/>
    <property type="match status" value="1"/>
</dbReference>
<feature type="transmembrane region" description="Helical" evidence="8">
    <location>
        <begin position="116"/>
        <end position="132"/>
    </location>
</feature>
<evidence type="ECO:0000256" key="3">
    <source>
        <dbReference type="ARBA" id="ARBA00022448"/>
    </source>
</evidence>
<proteinExistence type="inferred from homology"/>
<dbReference type="NCBIfam" id="TIGR00912">
    <property type="entry name" value="2A0309"/>
    <property type="match status" value="1"/>
</dbReference>
<dbReference type="OrthoDB" id="2381188at2"/>